<evidence type="ECO:0000256" key="2">
    <source>
        <dbReference type="ARBA" id="ARBA00022737"/>
    </source>
</evidence>
<proteinExistence type="predicted"/>
<accession>A0A8C6VEK3</accession>
<organism evidence="5 6">
    <name type="scientific">Naja naja</name>
    <name type="common">Indian cobra</name>
    <dbReference type="NCBI Taxonomy" id="35670"/>
    <lineage>
        <taxon>Eukaryota</taxon>
        <taxon>Metazoa</taxon>
        <taxon>Chordata</taxon>
        <taxon>Craniata</taxon>
        <taxon>Vertebrata</taxon>
        <taxon>Euteleostomi</taxon>
        <taxon>Lepidosauria</taxon>
        <taxon>Squamata</taxon>
        <taxon>Bifurcata</taxon>
        <taxon>Unidentata</taxon>
        <taxon>Episquamata</taxon>
        <taxon>Toxicofera</taxon>
        <taxon>Serpentes</taxon>
        <taxon>Colubroidea</taxon>
        <taxon>Elapidae</taxon>
        <taxon>Elapinae</taxon>
        <taxon>Naja</taxon>
    </lineage>
</organism>
<feature type="compositionally biased region" description="Pro residues" evidence="3">
    <location>
        <begin position="83"/>
        <end position="93"/>
    </location>
</feature>
<dbReference type="GeneTree" id="ENSGT00990000208683"/>
<dbReference type="AlphaFoldDB" id="A0A8C6VEK3"/>
<dbReference type="OrthoDB" id="10033786at2759"/>
<reference evidence="5" key="2">
    <citation type="submission" date="2025-09" db="UniProtKB">
        <authorList>
            <consortium name="Ensembl"/>
        </authorList>
    </citation>
    <scope>IDENTIFICATION</scope>
</reference>
<dbReference type="Gene3D" id="2.30.30.140">
    <property type="match status" value="1"/>
</dbReference>
<keyword evidence="2" id="KW-0677">Repeat</keyword>
<dbReference type="GO" id="GO:0005634">
    <property type="term" value="C:nucleus"/>
    <property type="evidence" value="ECO:0007669"/>
    <property type="project" value="UniProtKB-SubCell"/>
</dbReference>
<reference evidence="5" key="1">
    <citation type="submission" date="2025-08" db="UniProtKB">
        <authorList>
            <consortium name="Ensembl"/>
        </authorList>
    </citation>
    <scope>IDENTIFICATION</scope>
</reference>
<evidence type="ECO:0000313" key="6">
    <source>
        <dbReference type="Proteomes" id="UP000694559"/>
    </source>
</evidence>
<name>A0A8C6VEK3_NAJNA</name>
<dbReference type="InterPro" id="IPR040477">
    <property type="entry name" value="KDM4-like_Tudor"/>
</dbReference>
<dbReference type="Proteomes" id="UP000694559">
    <property type="component" value="Unplaced"/>
</dbReference>
<dbReference type="Pfam" id="PF18104">
    <property type="entry name" value="Tudor_2"/>
    <property type="match status" value="1"/>
</dbReference>
<feature type="region of interest" description="Disordered" evidence="3">
    <location>
        <begin position="1"/>
        <end position="41"/>
    </location>
</feature>
<sequence>MASELPAAPRGTRSSARLTSGPWKRPARPAAAASAAAAAPTAGWPRFWDGQDVLARWTDGLLYLGTIKKVSRLRPREGGGSGPHPPPPCLPPT</sequence>
<dbReference type="Ensembl" id="ENSNNAT00000003949.1">
    <property type="protein sequence ID" value="ENSNNAP00000003771.1"/>
    <property type="gene ID" value="ENSNNAG00000002573.1"/>
</dbReference>
<evidence type="ECO:0000256" key="1">
    <source>
        <dbReference type="ARBA" id="ARBA00004123"/>
    </source>
</evidence>
<keyword evidence="6" id="KW-1185">Reference proteome</keyword>
<feature type="compositionally biased region" description="Low complexity" evidence="3">
    <location>
        <begin position="28"/>
        <end position="41"/>
    </location>
</feature>
<comment type="subcellular location">
    <subcellularLocation>
        <location evidence="1">Nucleus</location>
    </subcellularLocation>
</comment>
<feature type="region of interest" description="Disordered" evidence="3">
    <location>
        <begin position="72"/>
        <end position="93"/>
    </location>
</feature>
<dbReference type="OMA" id="PRFWDGQ"/>
<protein>
    <recommendedName>
        <fullName evidence="4">Lysine-specific demethylase 4-like Tudor domain-containing protein</fullName>
    </recommendedName>
</protein>
<evidence type="ECO:0000256" key="3">
    <source>
        <dbReference type="SAM" id="MobiDB-lite"/>
    </source>
</evidence>
<evidence type="ECO:0000313" key="5">
    <source>
        <dbReference type="Ensembl" id="ENSNNAP00000003771.1"/>
    </source>
</evidence>
<feature type="domain" description="Lysine-specific demethylase 4-like Tudor" evidence="4">
    <location>
        <begin position="50"/>
        <end position="71"/>
    </location>
</feature>
<evidence type="ECO:0000259" key="4">
    <source>
        <dbReference type="Pfam" id="PF18104"/>
    </source>
</evidence>